<dbReference type="Gene3D" id="3.30.1520.10">
    <property type="entry name" value="Phox-like domain"/>
    <property type="match status" value="1"/>
</dbReference>
<dbReference type="InterPro" id="IPR040288">
    <property type="entry name" value="PXDC1"/>
</dbReference>
<feature type="region of interest" description="Disordered" evidence="1">
    <location>
        <begin position="256"/>
        <end position="301"/>
    </location>
</feature>
<proteinExistence type="predicted"/>
<evidence type="ECO:0000313" key="2">
    <source>
        <dbReference type="Ensembl" id="ENSSSCP00035024852.1"/>
    </source>
</evidence>
<evidence type="ECO:0000256" key="1">
    <source>
        <dbReference type="SAM" id="MobiDB-lite"/>
    </source>
</evidence>
<dbReference type="Proteomes" id="UP000694720">
    <property type="component" value="Unplaced"/>
</dbReference>
<name>A0A8D1A456_PIG</name>
<protein>
    <recommendedName>
        <fullName evidence="4">PX domain containing 1</fullName>
    </recommendedName>
</protein>
<dbReference type="InterPro" id="IPR036871">
    <property type="entry name" value="PX_dom_sf"/>
</dbReference>
<organism evidence="2 3">
    <name type="scientific">Sus scrofa</name>
    <name type="common">Pig</name>
    <dbReference type="NCBI Taxonomy" id="9823"/>
    <lineage>
        <taxon>Eukaryota</taxon>
        <taxon>Metazoa</taxon>
        <taxon>Chordata</taxon>
        <taxon>Craniata</taxon>
        <taxon>Vertebrata</taxon>
        <taxon>Euteleostomi</taxon>
        <taxon>Mammalia</taxon>
        <taxon>Eutheria</taxon>
        <taxon>Laurasiatheria</taxon>
        <taxon>Artiodactyla</taxon>
        <taxon>Suina</taxon>
        <taxon>Suidae</taxon>
        <taxon>Sus</taxon>
    </lineage>
</organism>
<sequence length="322" mass="34855">MASAVFEGTSLVNMFVRGCWVNGIRRLIVSRRGDEEEFFEIRTEWSDRSVLYLHRSLADLGRLWQRLRDAFPEDRPELARAPLRQGLVAIKDAHDIETRLNEVEKLLKTVIGMPRKVGAAGLGRLPESGTGAGVPRRPRDSRGSGSRPGKRKRRARFTVACGGGVWRAGTARALVVPTVPVPPVPGPCPEPDRCAVSPVAAGAGVPRATSRGACGTTAVSPQYSRSEVVLTFFERSPLDQVLKNDNVHKIQPSFQSPVKISGKSPGEGVRGGGQRRCGSRRFPEPLPAQHPRVGSGETAPQRMGVVGEGLSLVFMKPPVSTH</sequence>
<dbReference type="PANTHER" id="PTHR31433:SF0">
    <property type="entry name" value="PX DOMAIN-CONTAINING PROTEIN 1"/>
    <property type="match status" value="1"/>
</dbReference>
<dbReference type="SUPFAM" id="SSF64268">
    <property type="entry name" value="PX domain"/>
    <property type="match status" value="1"/>
</dbReference>
<reference evidence="2" key="1">
    <citation type="submission" date="2025-08" db="UniProtKB">
        <authorList>
            <consortium name="Ensembl"/>
        </authorList>
    </citation>
    <scope>IDENTIFICATION</scope>
</reference>
<dbReference type="AlphaFoldDB" id="A0A8D1A456"/>
<accession>A0A8D1A456</accession>
<dbReference type="PANTHER" id="PTHR31433">
    <property type="entry name" value="PX DOMAIN-CONTAINING PROTEIN 1"/>
    <property type="match status" value="1"/>
</dbReference>
<dbReference type="GO" id="GO:0035091">
    <property type="term" value="F:phosphatidylinositol binding"/>
    <property type="evidence" value="ECO:0007669"/>
    <property type="project" value="InterPro"/>
</dbReference>
<evidence type="ECO:0000313" key="3">
    <source>
        <dbReference type="Proteomes" id="UP000694720"/>
    </source>
</evidence>
<dbReference type="Ensembl" id="ENSSSCT00035061598.1">
    <property type="protein sequence ID" value="ENSSSCP00035024852.1"/>
    <property type="gene ID" value="ENSSSCG00035046316.1"/>
</dbReference>
<feature type="region of interest" description="Disordered" evidence="1">
    <location>
        <begin position="119"/>
        <end position="155"/>
    </location>
</feature>
<evidence type="ECO:0008006" key="4">
    <source>
        <dbReference type="Google" id="ProtNLM"/>
    </source>
</evidence>